<evidence type="ECO:0000313" key="1">
    <source>
        <dbReference type="EMBL" id="EJZ56503.1"/>
    </source>
</evidence>
<organism evidence="1 2">
    <name type="scientific">Pseudomonas fluorescens R124</name>
    <dbReference type="NCBI Taxonomy" id="743713"/>
    <lineage>
        <taxon>Bacteria</taxon>
        <taxon>Pseudomonadati</taxon>
        <taxon>Pseudomonadota</taxon>
        <taxon>Gammaproteobacteria</taxon>
        <taxon>Pseudomonadales</taxon>
        <taxon>Pseudomonadaceae</taxon>
        <taxon>Pseudomonas</taxon>
    </lineage>
</organism>
<dbReference type="OrthoDB" id="7011225at2"/>
<gene>
    <name evidence="1" type="ORF">I1A_000814</name>
</gene>
<sequence length="304" mass="34522">MGDRSPTSCTGNMNSVSYEFSAPQREVLNRYIRWLGLLIPTYDNTPVVFEARRKSGHQRAELSWDTRLNRVNFYEQYLQGSWERIRDLRSLTSRYLSDLDTFGRESLEITQRTSKRAPVSQVDVTSYSLYRSTDWGRSPPTSPRGLVHQLGNCFWSLSGVIHPIEGQIDMLGEASFGLNAAFVKIMGWQSCACHPQPTVAQELFRNSATTPPWDIAYSSSDPTIRAAEYQADIAKLFNEFVPLNIQMGVFLRNVSERARGLGTALTQTENMTTMGLLNFKIESALDGADEILQMLTHFENWLKK</sequence>
<evidence type="ECO:0000313" key="2">
    <source>
        <dbReference type="Proteomes" id="UP000006045"/>
    </source>
</evidence>
<accession>A0A7U9CJW6</accession>
<dbReference type="EMBL" id="CM001561">
    <property type="protein sequence ID" value="EJZ56503.1"/>
    <property type="molecule type" value="Genomic_DNA"/>
</dbReference>
<reference evidence="1 2" key="1">
    <citation type="submission" date="2012-08" db="EMBL/GenBank/DDBJ databases">
        <title>The genome of cave-isolated P. fluorescens strain R124 demonstrates phenotypic adaptation to the mineral environment.</title>
        <authorList>
            <person name="Barton M.D."/>
            <person name="Petronio M."/>
            <person name="Giarrizzo J.G."/>
            <person name="Bowling B.V."/>
            <person name="Barton H.A."/>
        </authorList>
    </citation>
    <scope>NUCLEOTIDE SEQUENCE [LARGE SCALE GENOMIC DNA]</scope>
    <source>
        <strain evidence="1 2">R124</strain>
    </source>
</reference>
<dbReference type="Proteomes" id="UP000006045">
    <property type="component" value="Chromosome"/>
</dbReference>
<dbReference type="RefSeq" id="WP_003221587.1">
    <property type="nucleotide sequence ID" value="NZ_CM001561.1"/>
</dbReference>
<dbReference type="AlphaFoldDB" id="A0A7U9CJW6"/>
<proteinExistence type="predicted"/>
<protein>
    <submittedName>
        <fullName evidence="1">Uncharacterized protein</fullName>
    </submittedName>
</protein>
<name>A0A7U9CJW6_PSEFL</name>